<dbReference type="PANTHER" id="PTHR21180:SF32">
    <property type="entry name" value="ENDONUCLEASE_EXONUCLEASE_PHOSPHATASE FAMILY DOMAIN-CONTAINING PROTEIN 1"/>
    <property type="match status" value="1"/>
</dbReference>
<protein>
    <submittedName>
        <fullName evidence="2">Competence ComEA-like helix-hairpin-helix protein</fullName>
    </submittedName>
</protein>
<dbReference type="SUPFAM" id="SSF47781">
    <property type="entry name" value="RuvA domain 2-like"/>
    <property type="match status" value="3"/>
</dbReference>
<dbReference type="GO" id="GO:0015628">
    <property type="term" value="P:protein secretion by the type II secretion system"/>
    <property type="evidence" value="ECO:0007669"/>
    <property type="project" value="TreeGrafter"/>
</dbReference>
<dbReference type="Pfam" id="PF12836">
    <property type="entry name" value="HHH_3"/>
    <property type="match status" value="3"/>
</dbReference>
<evidence type="ECO:0000313" key="2">
    <source>
        <dbReference type="EMBL" id="RED99736.1"/>
    </source>
</evidence>
<dbReference type="InterPro" id="IPR010994">
    <property type="entry name" value="RuvA_2-like"/>
</dbReference>
<reference evidence="2 3" key="1">
    <citation type="submission" date="2018-07" db="EMBL/GenBank/DDBJ databases">
        <title>Genomic Encyclopedia of Type Strains, Phase IV (KMG-IV): sequencing the most valuable type-strain genomes for metagenomic binning, comparative biology and taxonomic classification.</title>
        <authorList>
            <person name="Goeker M."/>
        </authorList>
    </citation>
    <scope>NUCLEOTIDE SEQUENCE [LARGE SCALE GENOMIC DNA]</scope>
    <source>
        <strain evidence="2 3">DSM 4134</strain>
    </source>
</reference>
<dbReference type="OrthoDB" id="981124at2"/>
<dbReference type="Gene3D" id="1.10.150.320">
    <property type="entry name" value="Photosystem II 12 kDa extrinsic protein"/>
    <property type="match status" value="1"/>
</dbReference>
<keyword evidence="1" id="KW-0472">Membrane</keyword>
<keyword evidence="1" id="KW-1133">Transmembrane helix</keyword>
<feature type="transmembrane region" description="Helical" evidence="1">
    <location>
        <begin position="20"/>
        <end position="41"/>
    </location>
</feature>
<organism evidence="2 3">
    <name type="scientific">Marinoscillum furvescens DSM 4134</name>
    <dbReference type="NCBI Taxonomy" id="1122208"/>
    <lineage>
        <taxon>Bacteria</taxon>
        <taxon>Pseudomonadati</taxon>
        <taxon>Bacteroidota</taxon>
        <taxon>Cytophagia</taxon>
        <taxon>Cytophagales</taxon>
        <taxon>Reichenbachiellaceae</taxon>
        <taxon>Marinoscillum</taxon>
    </lineage>
</organism>
<evidence type="ECO:0000256" key="1">
    <source>
        <dbReference type="SAM" id="Phobius"/>
    </source>
</evidence>
<proteinExistence type="predicted"/>
<dbReference type="GO" id="GO:0015627">
    <property type="term" value="C:type II protein secretion system complex"/>
    <property type="evidence" value="ECO:0007669"/>
    <property type="project" value="TreeGrafter"/>
</dbReference>
<keyword evidence="3" id="KW-1185">Reference proteome</keyword>
<dbReference type="EMBL" id="QREG01000007">
    <property type="protein sequence ID" value="RED99736.1"/>
    <property type="molecule type" value="Genomic_DNA"/>
</dbReference>
<comment type="caution">
    <text evidence="2">The sequence shown here is derived from an EMBL/GenBank/DDBJ whole genome shotgun (WGS) entry which is preliminary data.</text>
</comment>
<name>A0A3D9L379_MARFU</name>
<keyword evidence="1" id="KW-0812">Transmembrane</keyword>
<accession>A0A3D9L379</accession>
<dbReference type="RefSeq" id="WP_115867763.1">
    <property type="nucleotide sequence ID" value="NZ_QREG01000007.1"/>
</dbReference>
<dbReference type="Proteomes" id="UP000256779">
    <property type="component" value="Unassembled WGS sequence"/>
</dbReference>
<dbReference type="Gene3D" id="1.10.150.280">
    <property type="entry name" value="AF1531-like domain"/>
    <property type="match status" value="1"/>
</dbReference>
<sequence>MLRVIRQWISDALGFSKSEANGTITLFVLAFLGLVVPKVYLYQTKSSANNFQLDKESLKSWAAELESSFVLKPKPKPKNEPPPLEQFPFNPNSATLSEMIRLGLGEYASKNILSYREKGGRFMVKKDLLRIYNIPEERVKVLWNYIQLPDELKEPEEIRPYDKPAQAAEPIKKFEVNTATPEDLRQLKGIGPVLSKRIVSYRNKLGGFHQPEQLYEVYGLDSAVVNQLRQHLIFASDVQQIDLNTDSLKHLYRHPYIDYNTAKVIVNFRKQRGQLDDVEQLKSIKIISDSLYQKIYPYLSPNP</sequence>
<dbReference type="PANTHER" id="PTHR21180">
    <property type="entry name" value="ENDONUCLEASE/EXONUCLEASE/PHOSPHATASE FAMILY DOMAIN-CONTAINING PROTEIN 1"/>
    <property type="match status" value="1"/>
</dbReference>
<dbReference type="InterPro" id="IPR051675">
    <property type="entry name" value="Endo/Exo/Phosphatase_dom_1"/>
</dbReference>
<gene>
    <name evidence="2" type="ORF">C7460_10718</name>
</gene>
<evidence type="ECO:0000313" key="3">
    <source>
        <dbReference type="Proteomes" id="UP000256779"/>
    </source>
</evidence>
<dbReference type="AlphaFoldDB" id="A0A3D9L379"/>